<dbReference type="Gene3D" id="1.10.10.2520">
    <property type="entry name" value="Cell wall hydrolase SleB, domain 1"/>
    <property type="match status" value="1"/>
</dbReference>
<name>A0A6J5M9A6_9CAUD</name>
<sequence>MTVIDRIRSFNRSRIAVALLCVMAIALIANMVRPEPVPAMTPAKVEAKVVEAPVIEAPVELTQYDRKQIQCLAENAYFEAGNQSTKGKIAVSNVVMNRVEDKRFPKTPCAVIYQRTKRVCQFSWVCEGKKRIRSWEQFAAAKETAEQVYLGEVGDVTRGAKFYHADYVNPRWNFRRVIKIGDHIFYKG</sequence>
<dbReference type="InterPro" id="IPR042047">
    <property type="entry name" value="SleB_dom1"/>
</dbReference>
<reference evidence="2" key="1">
    <citation type="submission" date="2020-04" db="EMBL/GenBank/DDBJ databases">
        <authorList>
            <person name="Chiriac C."/>
            <person name="Salcher M."/>
            <person name="Ghai R."/>
            <person name="Kavagutti S V."/>
        </authorList>
    </citation>
    <scope>NUCLEOTIDE SEQUENCE</scope>
</reference>
<dbReference type="Pfam" id="PF07486">
    <property type="entry name" value="Hydrolase_2"/>
    <property type="match status" value="1"/>
</dbReference>
<proteinExistence type="predicted"/>
<feature type="domain" description="Cell wall hydrolase SleB" evidence="1">
    <location>
        <begin position="83"/>
        <end position="186"/>
    </location>
</feature>
<dbReference type="EMBL" id="LR796423">
    <property type="protein sequence ID" value="CAB4143264.1"/>
    <property type="molecule type" value="Genomic_DNA"/>
</dbReference>
<gene>
    <name evidence="2" type="ORF">UFOVP447_105</name>
</gene>
<dbReference type="InterPro" id="IPR011105">
    <property type="entry name" value="Cell_wall_hydrolase_SleB"/>
</dbReference>
<organism evidence="2">
    <name type="scientific">uncultured Caudovirales phage</name>
    <dbReference type="NCBI Taxonomy" id="2100421"/>
    <lineage>
        <taxon>Viruses</taxon>
        <taxon>Duplodnaviria</taxon>
        <taxon>Heunggongvirae</taxon>
        <taxon>Uroviricota</taxon>
        <taxon>Caudoviricetes</taxon>
        <taxon>Peduoviridae</taxon>
        <taxon>Maltschvirus</taxon>
        <taxon>Maltschvirus maltsch</taxon>
    </lineage>
</organism>
<protein>
    <submittedName>
        <fullName evidence="2">SleB Cell wall hydrolyses involved in spore germination</fullName>
    </submittedName>
</protein>
<dbReference type="GO" id="GO:0016787">
    <property type="term" value="F:hydrolase activity"/>
    <property type="evidence" value="ECO:0007669"/>
    <property type="project" value="InterPro"/>
</dbReference>
<accession>A0A6J5M9A6</accession>
<evidence type="ECO:0000259" key="1">
    <source>
        <dbReference type="Pfam" id="PF07486"/>
    </source>
</evidence>
<evidence type="ECO:0000313" key="2">
    <source>
        <dbReference type="EMBL" id="CAB4143264.1"/>
    </source>
</evidence>